<dbReference type="InterPro" id="IPR050790">
    <property type="entry name" value="ExbB/TolQ_transport"/>
</dbReference>
<dbReference type="Proteomes" id="UP000295188">
    <property type="component" value="Unassembled WGS sequence"/>
</dbReference>
<organism evidence="11 12">
    <name type="scientific">Pectinatus cerevisiiphilus</name>
    <dbReference type="NCBI Taxonomy" id="86956"/>
    <lineage>
        <taxon>Bacteria</taxon>
        <taxon>Bacillati</taxon>
        <taxon>Bacillota</taxon>
        <taxon>Negativicutes</taxon>
        <taxon>Selenomonadales</taxon>
        <taxon>Selenomonadaceae</taxon>
        <taxon>Pectinatus</taxon>
    </lineage>
</organism>
<dbReference type="PANTHER" id="PTHR30625:SF15">
    <property type="entry name" value="BIOPOLYMER TRANSPORT PROTEIN EXBB"/>
    <property type="match status" value="1"/>
</dbReference>
<comment type="subcellular location">
    <subcellularLocation>
        <location evidence="1">Cell membrane</location>
        <topology evidence="1">Multi-pass membrane protein</topology>
    </subcellularLocation>
    <subcellularLocation>
        <location evidence="8">Membrane</location>
        <topology evidence="8">Multi-pass membrane protein</topology>
    </subcellularLocation>
</comment>
<keyword evidence="4 9" id="KW-0812">Transmembrane</keyword>
<evidence type="ECO:0000313" key="11">
    <source>
        <dbReference type="EMBL" id="TCS79601.1"/>
    </source>
</evidence>
<dbReference type="AlphaFoldDB" id="A0A4R3KAC9"/>
<evidence type="ECO:0000256" key="5">
    <source>
        <dbReference type="ARBA" id="ARBA00022927"/>
    </source>
</evidence>
<dbReference type="GO" id="GO:0005886">
    <property type="term" value="C:plasma membrane"/>
    <property type="evidence" value="ECO:0007669"/>
    <property type="project" value="UniProtKB-SubCell"/>
</dbReference>
<dbReference type="GO" id="GO:0017038">
    <property type="term" value="P:protein import"/>
    <property type="evidence" value="ECO:0007669"/>
    <property type="project" value="TreeGrafter"/>
</dbReference>
<keyword evidence="2 8" id="KW-0813">Transport</keyword>
<dbReference type="OrthoDB" id="4045at2"/>
<name>A0A4R3KAC9_9FIRM</name>
<feature type="domain" description="MotA/TolQ/ExbB proton channel" evidence="10">
    <location>
        <begin position="74"/>
        <end position="194"/>
    </location>
</feature>
<evidence type="ECO:0000256" key="3">
    <source>
        <dbReference type="ARBA" id="ARBA00022475"/>
    </source>
</evidence>
<keyword evidence="3" id="KW-1003">Cell membrane</keyword>
<evidence type="ECO:0000313" key="12">
    <source>
        <dbReference type="Proteomes" id="UP000295188"/>
    </source>
</evidence>
<dbReference type="PANTHER" id="PTHR30625">
    <property type="entry name" value="PROTEIN TOLQ"/>
    <property type="match status" value="1"/>
</dbReference>
<dbReference type="Pfam" id="PF01618">
    <property type="entry name" value="MotA_ExbB"/>
    <property type="match status" value="1"/>
</dbReference>
<evidence type="ECO:0000256" key="2">
    <source>
        <dbReference type="ARBA" id="ARBA00022448"/>
    </source>
</evidence>
<reference evidence="11 12" key="1">
    <citation type="submission" date="2019-03" db="EMBL/GenBank/DDBJ databases">
        <title>Genomic Encyclopedia of Type Strains, Phase IV (KMG-IV): sequencing the most valuable type-strain genomes for metagenomic binning, comparative biology and taxonomic classification.</title>
        <authorList>
            <person name="Goeker M."/>
        </authorList>
    </citation>
    <scope>NUCLEOTIDE SEQUENCE [LARGE SCALE GENOMIC DNA]</scope>
    <source>
        <strain evidence="11 12">DSM 20467</strain>
    </source>
</reference>
<accession>A0A4R3KAC9</accession>
<feature type="transmembrane region" description="Helical" evidence="9">
    <location>
        <begin position="162"/>
        <end position="182"/>
    </location>
</feature>
<dbReference type="RefSeq" id="WP_132548600.1">
    <property type="nucleotide sequence ID" value="NZ_SMAA01000006.1"/>
</dbReference>
<keyword evidence="12" id="KW-1185">Reference proteome</keyword>
<evidence type="ECO:0000259" key="10">
    <source>
        <dbReference type="Pfam" id="PF01618"/>
    </source>
</evidence>
<feature type="transmembrane region" description="Helical" evidence="9">
    <location>
        <begin position="118"/>
        <end position="142"/>
    </location>
</feature>
<gene>
    <name evidence="11" type="ORF">EDC37_10616</name>
</gene>
<dbReference type="EMBL" id="SMAA01000006">
    <property type="protein sequence ID" value="TCS79601.1"/>
    <property type="molecule type" value="Genomic_DNA"/>
</dbReference>
<evidence type="ECO:0000256" key="8">
    <source>
        <dbReference type="RuleBase" id="RU004057"/>
    </source>
</evidence>
<evidence type="ECO:0000256" key="6">
    <source>
        <dbReference type="ARBA" id="ARBA00022989"/>
    </source>
</evidence>
<dbReference type="InterPro" id="IPR002898">
    <property type="entry name" value="MotA_ExbB_proton_chnl"/>
</dbReference>
<keyword evidence="7 9" id="KW-0472">Membrane</keyword>
<feature type="transmembrane region" description="Helical" evidence="9">
    <location>
        <begin position="16"/>
        <end position="33"/>
    </location>
</feature>
<sequence length="209" mass="22863">MNGFAYVVHLFNQGGLVMYPLILCSLLSVAIAVERWNYYHHNWHRDNSLEDRIHKALDEKNWGEAIKVCNQFDTVASRTIKAGLVHASSPNLDTTAVKDAFEERMAVEITGLQKHLDYLSAIVTVAPLLGLFGTVTGMIATFGAMDEGSAAMAISGGIGEALVATATGLCVAVIAFAIYTFYSHQFDNVLMDTENICFFVLEHKRGESA</sequence>
<evidence type="ECO:0000256" key="1">
    <source>
        <dbReference type="ARBA" id="ARBA00004651"/>
    </source>
</evidence>
<keyword evidence="6 9" id="KW-1133">Transmembrane helix</keyword>
<keyword evidence="5 8" id="KW-0653">Protein transport</keyword>
<proteinExistence type="inferred from homology"/>
<comment type="caution">
    <text evidence="11">The sequence shown here is derived from an EMBL/GenBank/DDBJ whole genome shotgun (WGS) entry which is preliminary data.</text>
</comment>
<protein>
    <submittedName>
        <fullName evidence="11">Biopolymer transport protein ExbB</fullName>
    </submittedName>
</protein>
<evidence type="ECO:0000256" key="9">
    <source>
        <dbReference type="SAM" id="Phobius"/>
    </source>
</evidence>
<evidence type="ECO:0000256" key="7">
    <source>
        <dbReference type="ARBA" id="ARBA00023136"/>
    </source>
</evidence>
<evidence type="ECO:0000256" key="4">
    <source>
        <dbReference type="ARBA" id="ARBA00022692"/>
    </source>
</evidence>
<comment type="similarity">
    <text evidence="8">Belongs to the exbB/tolQ family.</text>
</comment>